<gene>
    <name evidence="2" type="ORF">SK128_024973</name>
</gene>
<dbReference type="Proteomes" id="UP001381693">
    <property type="component" value="Unassembled WGS sequence"/>
</dbReference>
<comment type="caution">
    <text evidence="2">The sequence shown here is derived from an EMBL/GenBank/DDBJ whole genome shotgun (WGS) entry which is preliminary data.</text>
</comment>
<reference evidence="2 3" key="1">
    <citation type="submission" date="2023-11" db="EMBL/GenBank/DDBJ databases">
        <title>Halocaridina rubra genome assembly.</title>
        <authorList>
            <person name="Smith C."/>
        </authorList>
    </citation>
    <scope>NUCLEOTIDE SEQUENCE [LARGE SCALE GENOMIC DNA]</scope>
    <source>
        <strain evidence="2">EP-1</strain>
        <tissue evidence="2">Whole</tissue>
    </source>
</reference>
<proteinExistence type="predicted"/>
<feature type="compositionally biased region" description="Polar residues" evidence="1">
    <location>
        <begin position="136"/>
        <end position="147"/>
    </location>
</feature>
<dbReference type="AlphaFoldDB" id="A0AAN9AAH0"/>
<evidence type="ECO:0000313" key="3">
    <source>
        <dbReference type="Proteomes" id="UP001381693"/>
    </source>
</evidence>
<evidence type="ECO:0000256" key="1">
    <source>
        <dbReference type="SAM" id="MobiDB-lite"/>
    </source>
</evidence>
<accession>A0AAN9AAH0</accession>
<dbReference type="EMBL" id="JAXCGZ010008124">
    <property type="protein sequence ID" value="KAK7077935.1"/>
    <property type="molecule type" value="Genomic_DNA"/>
</dbReference>
<keyword evidence="3" id="KW-1185">Reference proteome</keyword>
<feature type="region of interest" description="Disordered" evidence="1">
    <location>
        <begin position="123"/>
        <end position="148"/>
    </location>
</feature>
<organism evidence="2 3">
    <name type="scientific">Halocaridina rubra</name>
    <name type="common">Hawaiian red shrimp</name>
    <dbReference type="NCBI Taxonomy" id="373956"/>
    <lineage>
        <taxon>Eukaryota</taxon>
        <taxon>Metazoa</taxon>
        <taxon>Ecdysozoa</taxon>
        <taxon>Arthropoda</taxon>
        <taxon>Crustacea</taxon>
        <taxon>Multicrustacea</taxon>
        <taxon>Malacostraca</taxon>
        <taxon>Eumalacostraca</taxon>
        <taxon>Eucarida</taxon>
        <taxon>Decapoda</taxon>
        <taxon>Pleocyemata</taxon>
        <taxon>Caridea</taxon>
        <taxon>Atyoidea</taxon>
        <taxon>Atyidae</taxon>
        <taxon>Halocaridina</taxon>
    </lineage>
</organism>
<name>A0AAN9AAH0_HALRR</name>
<protein>
    <submittedName>
        <fullName evidence="2">Uncharacterized protein</fullName>
    </submittedName>
</protein>
<sequence>MRVPSATLTNEGAICNTEKVPFAALKNEGAICNTEKVPYATLKNEGAIWNTEKVPFTTLKNEGAICDTEKANLTPLSANDFHQEALPNKYGKGAQLNHVVEKISKRRMTSEDKTKKMRITPKSKIPLGTKQPPISRGSNLRYQTQDKINFDEDRKPRALLRHEHPWCPRDRALPAYEPTKRDGGVKC</sequence>
<evidence type="ECO:0000313" key="2">
    <source>
        <dbReference type="EMBL" id="KAK7077935.1"/>
    </source>
</evidence>